<dbReference type="PANTHER" id="PTHR46599:SF3">
    <property type="entry name" value="PIGGYBAC TRANSPOSABLE ELEMENT-DERIVED PROTEIN 4"/>
    <property type="match status" value="1"/>
</dbReference>
<accession>A0A0B7N1J0</accession>
<protein>
    <recommendedName>
        <fullName evidence="1">PiggyBac transposable element-derived protein domain-containing protein</fullName>
    </recommendedName>
</protein>
<dbReference type="AlphaFoldDB" id="A0A0B7N1J0"/>
<dbReference type="EMBL" id="LN721495">
    <property type="protein sequence ID" value="CEP09365.1"/>
    <property type="molecule type" value="Genomic_DNA"/>
</dbReference>
<name>A0A0B7N1J0_9FUNG</name>
<dbReference type="Proteomes" id="UP000054107">
    <property type="component" value="Unassembled WGS sequence"/>
</dbReference>
<keyword evidence="3" id="KW-1185">Reference proteome</keyword>
<sequence>MPRISKHLAPNVRVSITPLYLRRSGGIEALNGIIDPNTPGLCFYGTTGNEVVGSGNRKRFEVRLDALPDRTFVFDGGCLKFRGERSNEGSDGEDPDLLEDAVEEEMEEEDEPSEDEIDLCWEAGQQTTDVRLSNPDEAFNGRCSVRIPRGSSPARYFVSFLPMEHIDSVVIPAINLHAVTVMTDWVPVTLPEYLTWIALFIIMTTTLIPDRKAYWYKGDFAFKPVINFSTWMTMERFDAINKMHIFVVPDGTAHGYDKLYQLRAFIDAYNEKLKEVVIPGKYLCVDESMNQWLGHGMPNLKKIPRKPHSIGQEWKTVADVNTCCIIRLDVTGDTLSKKFDDVHPKTIATVFRLVEPWFSSGRTVIADSWFGSPAMVRALKDVGLFSIMQVKKKRYWPRGMPMEDMVGSLGEEVGDVKVVKSRIDSVFIASLRDKKPKCVIANAGSTTAGNTVSRWIDGQMHTFTSPMVFEEYEVNKGAVDTANNRRDNLPSFHDVMKSYNWEIRCLAFFLAVAEANAFSAYKYVEGEGAPHHFEFRWRLAQSLLDYAKLMRDGSLFDSPHLRSRTSTGRHEITSLGKLPSGDYRRLRCIICHKRTQNSCLCSSGKGICRACYTRHLSDSSS</sequence>
<dbReference type="Pfam" id="PF13843">
    <property type="entry name" value="DDE_Tnp_1_7"/>
    <property type="match status" value="1"/>
</dbReference>
<evidence type="ECO:0000259" key="1">
    <source>
        <dbReference type="Pfam" id="PF13843"/>
    </source>
</evidence>
<organism evidence="2 3">
    <name type="scientific">Parasitella parasitica</name>
    <dbReference type="NCBI Taxonomy" id="35722"/>
    <lineage>
        <taxon>Eukaryota</taxon>
        <taxon>Fungi</taxon>
        <taxon>Fungi incertae sedis</taxon>
        <taxon>Mucoromycota</taxon>
        <taxon>Mucoromycotina</taxon>
        <taxon>Mucoromycetes</taxon>
        <taxon>Mucorales</taxon>
        <taxon>Mucorineae</taxon>
        <taxon>Mucoraceae</taxon>
        <taxon>Parasitella</taxon>
    </lineage>
</organism>
<feature type="domain" description="PiggyBac transposable element-derived protein" evidence="1">
    <location>
        <begin position="152"/>
        <end position="518"/>
    </location>
</feature>
<reference evidence="2 3" key="1">
    <citation type="submission" date="2014-09" db="EMBL/GenBank/DDBJ databases">
        <authorList>
            <person name="Ellenberger Sabrina"/>
        </authorList>
    </citation>
    <scope>NUCLEOTIDE SEQUENCE [LARGE SCALE GENOMIC DNA]</scope>
    <source>
        <strain evidence="2 3">CBS 412.66</strain>
    </source>
</reference>
<dbReference type="OrthoDB" id="2402654at2759"/>
<evidence type="ECO:0000313" key="3">
    <source>
        <dbReference type="Proteomes" id="UP000054107"/>
    </source>
</evidence>
<proteinExistence type="predicted"/>
<dbReference type="InterPro" id="IPR029526">
    <property type="entry name" value="PGBD"/>
</dbReference>
<gene>
    <name evidence="2" type="primary">PARPA_02853.1 scaffold 5607</name>
</gene>
<dbReference type="PANTHER" id="PTHR46599">
    <property type="entry name" value="PIGGYBAC TRANSPOSABLE ELEMENT-DERIVED PROTEIN 4"/>
    <property type="match status" value="1"/>
</dbReference>
<evidence type="ECO:0000313" key="2">
    <source>
        <dbReference type="EMBL" id="CEP09365.1"/>
    </source>
</evidence>